<dbReference type="Proteomes" id="UP000033647">
    <property type="component" value="Unassembled WGS sequence"/>
</dbReference>
<dbReference type="STRING" id="1047168.A0A0F4GTN6"/>
<dbReference type="InterPro" id="IPR001660">
    <property type="entry name" value="SAM"/>
</dbReference>
<feature type="compositionally biased region" description="Polar residues" evidence="3">
    <location>
        <begin position="401"/>
        <end position="411"/>
    </location>
</feature>
<dbReference type="PROSITE" id="PS50002">
    <property type="entry name" value="SH3"/>
    <property type="match status" value="1"/>
</dbReference>
<feature type="compositionally biased region" description="Low complexity" evidence="3">
    <location>
        <begin position="118"/>
        <end position="136"/>
    </location>
</feature>
<dbReference type="PANTHER" id="PTHR12092">
    <property type="entry name" value="PLECKSTRIN"/>
    <property type="match status" value="1"/>
</dbReference>
<dbReference type="AlphaFoldDB" id="A0A0F4GTN6"/>
<organism evidence="7 8">
    <name type="scientific">Zymoseptoria brevis</name>
    <dbReference type="NCBI Taxonomy" id="1047168"/>
    <lineage>
        <taxon>Eukaryota</taxon>
        <taxon>Fungi</taxon>
        <taxon>Dikarya</taxon>
        <taxon>Ascomycota</taxon>
        <taxon>Pezizomycotina</taxon>
        <taxon>Dothideomycetes</taxon>
        <taxon>Dothideomycetidae</taxon>
        <taxon>Mycosphaerellales</taxon>
        <taxon>Mycosphaerellaceae</taxon>
        <taxon>Zymoseptoria</taxon>
    </lineage>
</organism>
<dbReference type="PROSITE" id="PS50003">
    <property type="entry name" value="PH_DOMAIN"/>
    <property type="match status" value="1"/>
</dbReference>
<dbReference type="InterPro" id="IPR037370">
    <property type="entry name" value="Pleckstrin"/>
</dbReference>
<dbReference type="OrthoDB" id="73680at2759"/>
<dbReference type="Gene3D" id="2.30.29.30">
    <property type="entry name" value="Pleckstrin-homology domain (PH domain)/Phosphotyrosine-binding domain (PTB)"/>
    <property type="match status" value="1"/>
</dbReference>
<evidence type="ECO:0000313" key="7">
    <source>
        <dbReference type="EMBL" id="KJY00413.1"/>
    </source>
</evidence>
<feature type="compositionally biased region" description="Low complexity" evidence="3">
    <location>
        <begin position="648"/>
        <end position="662"/>
    </location>
</feature>
<dbReference type="GO" id="GO:0005886">
    <property type="term" value="C:plasma membrane"/>
    <property type="evidence" value="ECO:0007669"/>
    <property type="project" value="TreeGrafter"/>
</dbReference>
<accession>A0A0F4GTN6</accession>
<dbReference type="PANTHER" id="PTHR12092:SF16">
    <property type="entry name" value="PH DOMAIN-CONTAINING PROTEIN"/>
    <property type="match status" value="1"/>
</dbReference>
<evidence type="ECO:0000313" key="8">
    <source>
        <dbReference type="Proteomes" id="UP000033647"/>
    </source>
</evidence>
<feature type="compositionally biased region" description="Polar residues" evidence="3">
    <location>
        <begin position="105"/>
        <end position="117"/>
    </location>
</feature>
<keyword evidence="8" id="KW-1185">Reference proteome</keyword>
<dbReference type="SUPFAM" id="SSF50729">
    <property type="entry name" value="PH domain-like"/>
    <property type="match status" value="1"/>
</dbReference>
<evidence type="ECO:0000256" key="1">
    <source>
        <dbReference type="ARBA" id="ARBA00022443"/>
    </source>
</evidence>
<name>A0A0F4GTN6_9PEZI</name>
<dbReference type="SMART" id="SM00233">
    <property type="entry name" value="PH"/>
    <property type="match status" value="1"/>
</dbReference>
<dbReference type="Pfam" id="PF07647">
    <property type="entry name" value="SAM_2"/>
    <property type="match status" value="1"/>
</dbReference>
<dbReference type="InterPro" id="IPR011993">
    <property type="entry name" value="PH-like_dom_sf"/>
</dbReference>
<feature type="region of interest" description="Disordered" evidence="3">
    <location>
        <begin position="294"/>
        <end position="365"/>
    </location>
</feature>
<dbReference type="InterPro" id="IPR036028">
    <property type="entry name" value="SH3-like_dom_sf"/>
</dbReference>
<dbReference type="SUPFAM" id="SSF50044">
    <property type="entry name" value="SH3-domain"/>
    <property type="match status" value="1"/>
</dbReference>
<dbReference type="InterPro" id="IPR001452">
    <property type="entry name" value="SH3_domain"/>
</dbReference>
<feature type="compositionally biased region" description="Basic and acidic residues" evidence="3">
    <location>
        <begin position="336"/>
        <end position="345"/>
    </location>
</feature>
<keyword evidence="1 2" id="KW-0728">SH3 domain</keyword>
<dbReference type="SMART" id="SM00454">
    <property type="entry name" value="SAM"/>
    <property type="match status" value="1"/>
</dbReference>
<dbReference type="Gene3D" id="2.30.30.40">
    <property type="entry name" value="SH3 Domains"/>
    <property type="match status" value="1"/>
</dbReference>
<feature type="region of interest" description="Disordered" evidence="3">
    <location>
        <begin position="510"/>
        <end position="534"/>
    </location>
</feature>
<feature type="domain" description="SAM" evidence="6">
    <location>
        <begin position="215"/>
        <end position="281"/>
    </location>
</feature>
<comment type="caution">
    <text evidence="7">The sequence shown here is derived from an EMBL/GenBank/DDBJ whole genome shotgun (WGS) entry which is preliminary data.</text>
</comment>
<dbReference type="InterPro" id="IPR013761">
    <property type="entry name" value="SAM/pointed_sf"/>
</dbReference>
<feature type="region of interest" description="Disordered" evidence="3">
    <location>
        <begin position="389"/>
        <end position="430"/>
    </location>
</feature>
<gene>
    <name evidence="7" type="ORF">TI39_contig330g00001</name>
</gene>
<dbReference type="SMART" id="SM00326">
    <property type="entry name" value="SH3"/>
    <property type="match status" value="1"/>
</dbReference>
<dbReference type="Pfam" id="PF00169">
    <property type="entry name" value="PH"/>
    <property type="match status" value="1"/>
</dbReference>
<feature type="domain" description="SH3" evidence="4">
    <location>
        <begin position="12"/>
        <end position="76"/>
    </location>
</feature>
<feature type="region of interest" description="Disordered" evidence="3">
    <location>
        <begin position="637"/>
        <end position="701"/>
    </location>
</feature>
<protein>
    <submittedName>
        <fullName evidence="7">Polarized growth protein boi2</fullName>
    </submittedName>
</protein>
<proteinExistence type="predicted"/>
<feature type="region of interest" description="Disordered" evidence="3">
    <location>
        <begin position="455"/>
        <end position="478"/>
    </location>
</feature>
<dbReference type="EMBL" id="LAFY01000322">
    <property type="protein sequence ID" value="KJY00413.1"/>
    <property type="molecule type" value="Genomic_DNA"/>
</dbReference>
<reference evidence="7 8" key="1">
    <citation type="submission" date="2015-03" db="EMBL/GenBank/DDBJ databases">
        <title>RNA-seq based gene annotation and comparative genomics of four Zymoseptoria species reveal species-specific pathogenicity related genes and transposable element activity.</title>
        <authorList>
            <person name="Grandaubert J."/>
            <person name="Bhattacharyya A."/>
            <person name="Stukenbrock E.H."/>
        </authorList>
    </citation>
    <scope>NUCLEOTIDE SEQUENCE [LARGE SCALE GENOMIC DNA]</scope>
    <source>
        <strain evidence="7 8">Zb18110</strain>
    </source>
</reference>
<feature type="domain" description="PH" evidence="5">
    <location>
        <begin position="722"/>
        <end position="873"/>
    </location>
</feature>
<feature type="region of interest" description="Disordered" evidence="3">
    <location>
        <begin position="578"/>
        <end position="619"/>
    </location>
</feature>
<evidence type="ECO:0000259" key="6">
    <source>
        <dbReference type="PROSITE" id="PS50105"/>
    </source>
</evidence>
<dbReference type="PROSITE" id="PS50105">
    <property type="entry name" value="SAM_DOMAIN"/>
    <property type="match status" value="1"/>
</dbReference>
<evidence type="ECO:0000259" key="5">
    <source>
        <dbReference type="PROSITE" id="PS50003"/>
    </source>
</evidence>
<evidence type="ECO:0000256" key="2">
    <source>
        <dbReference type="PROSITE-ProRule" id="PRU00192"/>
    </source>
</evidence>
<dbReference type="InterPro" id="IPR001849">
    <property type="entry name" value="PH_domain"/>
</dbReference>
<dbReference type="Pfam" id="PF14604">
    <property type="entry name" value="SH3_9"/>
    <property type="match status" value="1"/>
</dbReference>
<dbReference type="FunFam" id="1.10.150.50:FF:000082">
    <property type="entry name" value="Polarized growth protein boi2"/>
    <property type="match status" value="1"/>
</dbReference>
<evidence type="ECO:0000256" key="3">
    <source>
        <dbReference type="SAM" id="MobiDB-lite"/>
    </source>
</evidence>
<dbReference type="Gene3D" id="1.10.150.50">
    <property type="entry name" value="Transcription Factor, Ets-1"/>
    <property type="match status" value="1"/>
</dbReference>
<feature type="region of interest" description="Disordered" evidence="3">
    <location>
        <begin position="104"/>
        <end position="136"/>
    </location>
</feature>
<sequence>MAPARTGASSALAGSILLVVHDFIARSPDELSLAKGDRIELIERDDDFGDGWFLGKHLNNGLTGLFPEVYTTPAPRGTLASSTNATRIQSDGGPRRAAQVAVAGSTPSWGPSSTNTYSMPPTANTTSASSTPSQTALRSSLPLPAVAANRNFTIATDSPVMSETLSVIDEHITDMHAPRNSHYSNKQALRQSFIAGHETDEEEHQTYTEEEVMGWTPKRVAEYLEDHGVEKPHCDVFQEQEISGEVLLAMDQNSLFIKEFELGSVGRRLKTWHKVKALQDELRQSHNLTATRSVSEYSAGFDPDELPTAGGADMGRKRTSTLGTTSSPRAWVPPGHSRESSRREAFVQASTSYSGAPIAKPQEDTISPLQSMTSMARAENTYRPSAQGVRNLQHSRRHSSIDSTTSDGATRTSHRKQPSLEKAWLPGQPAYKNGRHLHSISTEFEALKELSSSLAPGSPENVDRGYFSSNETDSRHRRNVLTKRHSASITPVLSNDGSDGPYKHIRKLSGTSSHFSRASGASEPTTPGGTPLSAKEGFKRVMEMSIGGYRGSPSIALNDPNLDKPRTNAQPMISPIVTKLEPGPRFSPNAMTTSPGRILETGSDASSDKAGPSPSGLNMSMFSAARAKIPGFRSISDAVTKEEKSSKPVTSPTRTGSSSPSTEYQSVDYSKSDHTSRTSAGSANNLMPPPPSTKRPRARTKKLTSAYTRGLEKKPPAEQMATCDYSGWMKKKSGSLMSTWKPRLFILRGRRLSYYYSDDDTEEKGLIDISFHRVLPAHNEALTGLHATVTGAAGNTGSPLSGSTPTIAEQDLRNNPAKQGEEGNEGLFIFKLVPPKAGLAKGVNFTKPTVHYFAVNSRQEGRLWMAALMKATIDRDDTNVVTTTYNQKTISLAKARARRERPPALKELDGDAEDDSIKDAGLGIDGLRNPAAVAGAENDDLATPVDSLSIPPLSSVAISINNSDTDGLTQTERESFAALTMP</sequence>
<dbReference type="CDD" id="cd09535">
    <property type="entry name" value="SAM_BOI-like_fungal"/>
    <property type="match status" value="1"/>
</dbReference>
<dbReference type="SUPFAM" id="SSF47769">
    <property type="entry name" value="SAM/Pointed domain"/>
    <property type="match status" value="1"/>
</dbReference>
<evidence type="ECO:0000259" key="4">
    <source>
        <dbReference type="PROSITE" id="PS50002"/>
    </source>
</evidence>
<dbReference type="GO" id="GO:0030036">
    <property type="term" value="P:actin cytoskeleton organization"/>
    <property type="evidence" value="ECO:0007669"/>
    <property type="project" value="TreeGrafter"/>
</dbReference>